<reference evidence="6" key="1">
    <citation type="submission" date="2025-08" db="UniProtKB">
        <authorList>
            <consortium name="RefSeq"/>
        </authorList>
    </citation>
    <scope>IDENTIFICATION</scope>
    <source>
        <strain evidence="6">11010-0011.00</strain>
        <tissue evidence="6">Whole body</tissue>
    </source>
</reference>
<feature type="domain" description="CRC" evidence="4">
    <location>
        <begin position="1"/>
        <end position="60"/>
    </location>
</feature>
<keyword evidence="5" id="KW-1185">Reference proteome</keyword>
<organism evidence="5 6">
    <name type="scientific">Drosophila lebanonensis</name>
    <name type="common">Fruit fly</name>
    <name type="synonym">Scaptodrosophila lebanonensis</name>
    <dbReference type="NCBI Taxonomy" id="7225"/>
    <lineage>
        <taxon>Eukaryota</taxon>
        <taxon>Metazoa</taxon>
        <taxon>Ecdysozoa</taxon>
        <taxon>Arthropoda</taxon>
        <taxon>Hexapoda</taxon>
        <taxon>Insecta</taxon>
        <taxon>Pterygota</taxon>
        <taxon>Neoptera</taxon>
        <taxon>Endopterygota</taxon>
        <taxon>Diptera</taxon>
        <taxon>Brachycera</taxon>
        <taxon>Muscomorpha</taxon>
        <taxon>Ephydroidea</taxon>
        <taxon>Drosophilidae</taxon>
        <taxon>Scaptodrosophila</taxon>
    </lineage>
</organism>
<name>A0A6J2TVS4_DROLE</name>
<dbReference type="PROSITE" id="PS51634">
    <property type="entry name" value="CRC"/>
    <property type="match status" value="1"/>
</dbReference>
<comment type="subcellular location">
    <subcellularLocation>
        <location evidence="1">Nucleus</location>
    </subcellularLocation>
</comment>
<comment type="similarity">
    <text evidence="2">Belongs to the lin-54 family.</text>
</comment>
<accession>A0A6J2TVS4</accession>
<dbReference type="AlphaFoldDB" id="A0A6J2TVS4"/>
<evidence type="ECO:0000313" key="5">
    <source>
        <dbReference type="Proteomes" id="UP000504634"/>
    </source>
</evidence>
<dbReference type="RefSeq" id="XP_030380651.1">
    <property type="nucleotide sequence ID" value="XM_030524791.1"/>
</dbReference>
<keyword evidence="3" id="KW-0539">Nucleus</keyword>
<dbReference type="SMART" id="SM01114">
    <property type="entry name" value="CXC"/>
    <property type="match status" value="1"/>
</dbReference>
<proteinExistence type="inferred from homology"/>
<dbReference type="PANTHER" id="PTHR12446:SF34">
    <property type="entry name" value="PROTEIN LIN-54 HOMOLOG"/>
    <property type="match status" value="1"/>
</dbReference>
<dbReference type="InterPro" id="IPR033467">
    <property type="entry name" value="Tesmin/TSO1-like_CXC"/>
</dbReference>
<dbReference type="Proteomes" id="UP000504634">
    <property type="component" value="Unplaced"/>
</dbReference>
<dbReference type="GO" id="GO:0006355">
    <property type="term" value="P:regulation of DNA-templated transcription"/>
    <property type="evidence" value="ECO:0007669"/>
    <property type="project" value="TreeGrafter"/>
</dbReference>
<dbReference type="Pfam" id="PF03638">
    <property type="entry name" value="TCR"/>
    <property type="match status" value="1"/>
</dbReference>
<evidence type="ECO:0000256" key="2">
    <source>
        <dbReference type="ARBA" id="ARBA00007267"/>
    </source>
</evidence>
<evidence type="ECO:0000256" key="1">
    <source>
        <dbReference type="ARBA" id="ARBA00004123"/>
    </source>
</evidence>
<dbReference type="GeneID" id="115628607"/>
<evidence type="ECO:0000313" key="6">
    <source>
        <dbReference type="RefSeq" id="XP_030380651.1"/>
    </source>
</evidence>
<evidence type="ECO:0000259" key="4">
    <source>
        <dbReference type="PROSITE" id="PS51634"/>
    </source>
</evidence>
<dbReference type="InterPro" id="IPR028307">
    <property type="entry name" value="Lin-54_fam"/>
</dbReference>
<evidence type="ECO:0000256" key="3">
    <source>
        <dbReference type="ARBA" id="ARBA00023242"/>
    </source>
</evidence>
<dbReference type="GO" id="GO:0005634">
    <property type="term" value="C:nucleus"/>
    <property type="evidence" value="ECO:0007669"/>
    <property type="project" value="UniProtKB-SubCell"/>
</dbReference>
<sequence length="250" mass="26447">MSQMMSKAVYDKRQPKGQQPTYKGCCCKRSQCIKNYCDCYQSMAICTKFCKCIGCRNTEVRKVVNSGPVKSASSAKRERAAAMTAKAAAAAAKAGIDVSAKAGMGPMPNVLGSAAGPGFMCGLQMPYGFMNAQPSPAMNLVPGPNVMNMPAMTPFPAQPFIPQITTMAPVAVVSGARPSQFNGLAKPQLPPEPTDTNILTPQINAALLDCMYMQAADAEEAGLEEVEVGQLVMHEFACGLTSIMSSMPNQ</sequence>
<dbReference type="PANTHER" id="PTHR12446">
    <property type="entry name" value="TESMIN/TSO1-RELATED"/>
    <property type="match status" value="1"/>
</dbReference>
<gene>
    <name evidence="6" type="primary">LOC115628607</name>
</gene>
<dbReference type="InterPro" id="IPR005172">
    <property type="entry name" value="CRC"/>
</dbReference>
<dbReference type="OrthoDB" id="6283463at2759"/>
<protein>
    <submittedName>
        <fullName evidence="6">CRC domain-containing protein TSO1</fullName>
    </submittedName>
</protein>